<feature type="domain" description="Peptidase M3A/M3B catalytic" evidence="8">
    <location>
        <begin position="41"/>
        <end position="303"/>
    </location>
</feature>
<keyword evidence="5 7" id="KW-0862">Zinc</keyword>
<comment type="similarity">
    <text evidence="1 7">Belongs to the peptidase M3 family.</text>
</comment>
<dbReference type="PANTHER" id="PTHR11804:SF79">
    <property type="entry name" value="MITOCHONDRIAL INTERMEDIATE PEPTIDASE"/>
    <property type="match status" value="1"/>
</dbReference>
<dbReference type="Gene3D" id="3.40.390.10">
    <property type="entry name" value="Collagenase (Catalytic Domain)"/>
    <property type="match status" value="1"/>
</dbReference>
<comment type="caution">
    <text evidence="9">The sequence shown here is derived from an EMBL/GenBank/DDBJ whole genome shotgun (WGS) entry which is preliminary data.</text>
</comment>
<evidence type="ECO:0000259" key="8">
    <source>
        <dbReference type="Pfam" id="PF01432"/>
    </source>
</evidence>
<evidence type="ECO:0000256" key="7">
    <source>
        <dbReference type="RuleBase" id="RU003435"/>
    </source>
</evidence>
<dbReference type="GO" id="GO:0046872">
    <property type="term" value="F:metal ion binding"/>
    <property type="evidence" value="ECO:0007669"/>
    <property type="project" value="UniProtKB-UniRule"/>
</dbReference>
<protein>
    <submittedName>
        <fullName evidence="9">Peptidase_M3 domain-containing protein</fullName>
    </submittedName>
</protein>
<keyword evidence="3 7" id="KW-0479">Metal-binding</keyword>
<sequence length="319" mass="36828">MFPEHGFSGPVDSELEQILQLTTDYSSHKPLEIERQLGYSDLEFASSIRRSQLIEAIDGNQSISKFFHFGAILDGFELIVQKLYGISFKRLLPEKGEKVYRDDENNETFLGDIFIDVDARPSKLQGDCHFTIRCSKLLENGQFQTPIVVVLTISNLPLCSLSNLLEKLEMSHQQAENFFFMKWAMQCIQFWEEQFFQHVAGTRCPTDFAEILQKICRDVSGRFMDSEQASTLIKCRRIFPAIHNTQQAIFSLLDLEIHGEHAADISQNKLCTTDLFLQLHKKALPQLNIPRNYAYHHRISHLVMEQNIIHISLLELVHQ</sequence>
<dbReference type="InterPro" id="IPR001567">
    <property type="entry name" value="Pept_M3A_M3B_dom"/>
</dbReference>
<dbReference type="InterPro" id="IPR024077">
    <property type="entry name" value="Neurolysin/TOP_dom2"/>
</dbReference>
<name>A0A8S9Z8U9_9BILA</name>
<keyword evidence="10" id="KW-1185">Reference proteome</keyword>
<evidence type="ECO:0000256" key="6">
    <source>
        <dbReference type="ARBA" id="ARBA00023049"/>
    </source>
</evidence>
<dbReference type="EMBL" id="JABEBT010000196">
    <property type="protein sequence ID" value="KAF7624806.1"/>
    <property type="molecule type" value="Genomic_DNA"/>
</dbReference>
<dbReference type="GO" id="GO:0004222">
    <property type="term" value="F:metalloendopeptidase activity"/>
    <property type="evidence" value="ECO:0007669"/>
    <property type="project" value="InterPro"/>
</dbReference>
<comment type="cofactor">
    <cofactor evidence="7">
        <name>Zn(2+)</name>
        <dbReference type="ChEBI" id="CHEBI:29105"/>
    </cofactor>
    <text evidence="7">Binds 1 zinc ion.</text>
</comment>
<evidence type="ECO:0000313" key="9">
    <source>
        <dbReference type="EMBL" id="KAF7624806.1"/>
    </source>
</evidence>
<evidence type="ECO:0000256" key="3">
    <source>
        <dbReference type="ARBA" id="ARBA00022723"/>
    </source>
</evidence>
<dbReference type="SUPFAM" id="SSF55486">
    <property type="entry name" value="Metalloproteases ('zincins'), catalytic domain"/>
    <property type="match status" value="1"/>
</dbReference>
<dbReference type="Gene3D" id="1.10.1370.10">
    <property type="entry name" value="Neurolysin, domain 3"/>
    <property type="match status" value="1"/>
</dbReference>
<evidence type="ECO:0000256" key="1">
    <source>
        <dbReference type="ARBA" id="ARBA00006040"/>
    </source>
</evidence>
<dbReference type="PANTHER" id="PTHR11804">
    <property type="entry name" value="PROTEASE M3 THIMET OLIGOPEPTIDASE-RELATED"/>
    <property type="match status" value="1"/>
</dbReference>
<dbReference type="GO" id="GO:0006627">
    <property type="term" value="P:protein processing involved in protein targeting to mitochondrion"/>
    <property type="evidence" value="ECO:0007669"/>
    <property type="project" value="TreeGrafter"/>
</dbReference>
<dbReference type="OrthoDB" id="5875164at2759"/>
<reference evidence="9" key="1">
    <citation type="journal article" date="2020" name="Ecol. Evol.">
        <title>Genome structure and content of the rice root-knot nematode (Meloidogyne graminicola).</title>
        <authorList>
            <person name="Phan N.T."/>
            <person name="Danchin E.G.J."/>
            <person name="Klopp C."/>
            <person name="Perfus-Barbeoch L."/>
            <person name="Kozlowski D.K."/>
            <person name="Koutsovoulos G.D."/>
            <person name="Lopez-Roques C."/>
            <person name="Bouchez O."/>
            <person name="Zahm M."/>
            <person name="Besnard G."/>
            <person name="Bellafiore S."/>
        </authorList>
    </citation>
    <scope>NUCLEOTIDE SEQUENCE</scope>
    <source>
        <strain evidence="9">VN-18</strain>
    </source>
</reference>
<evidence type="ECO:0000256" key="2">
    <source>
        <dbReference type="ARBA" id="ARBA00022670"/>
    </source>
</evidence>
<proteinExistence type="inferred from homology"/>
<dbReference type="Proteomes" id="UP000605970">
    <property type="component" value="Unassembled WGS sequence"/>
</dbReference>
<gene>
    <name evidence="9" type="ORF">Mgra_00009920</name>
</gene>
<dbReference type="InterPro" id="IPR045090">
    <property type="entry name" value="Pept_M3A_M3B"/>
</dbReference>
<dbReference type="InterPro" id="IPR024079">
    <property type="entry name" value="MetalloPept_cat_dom_sf"/>
</dbReference>
<evidence type="ECO:0000256" key="4">
    <source>
        <dbReference type="ARBA" id="ARBA00022801"/>
    </source>
</evidence>
<evidence type="ECO:0000313" key="10">
    <source>
        <dbReference type="Proteomes" id="UP000605970"/>
    </source>
</evidence>
<dbReference type="Pfam" id="PF01432">
    <property type="entry name" value="Peptidase_M3"/>
    <property type="match status" value="1"/>
</dbReference>
<keyword evidence="6 7" id="KW-0482">Metalloprotease</keyword>
<organism evidence="9 10">
    <name type="scientific">Meloidogyne graminicola</name>
    <dbReference type="NCBI Taxonomy" id="189291"/>
    <lineage>
        <taxon>Eukaryota</taxon>
        <taxon>Metazoa</taxon>
        <taxon>Ecdysozoa</taxon>
        <taxon>Nematoda</taxon>
        <taxon>Chromadorea</taxon>
        <taxon>Rhabditida</taxon>
        <taxon>Tylenchina</taxon>
        <taxon>Tylenchomorpha</taxon>
        <taxon>Tylenchoidea</taxon>
        <taxon>Meloidogynidae</taxon>
        <taxon>Meloidogyninae</taxon>
        <taxon>Meloidogyne</taxon>
    </lineage>
</organism>
<dbReference type="GO" id="GO:0006518">
    <property type="term" value="P:peptide metabolic process"/>
    <property type="evidence" value="ECO:0007669"/>
    <property type="project" value="TreeGrafter"/>
</dbReference>
<dbReference type="GO" id="GO:0005739">
    <property type="term" value="C:mitochondrion"/>
    <property type="evidence" value="ECO:0007669"/>
    <property type="project" value="TreeGrafter"/>
</dbReference>
<keyword evidence="4 7" id="KW-0378">Hydrolase</keyword>
<keyword evidence="2 7" id="KW-0645">Protease</keyword>
<accession>A0A8S9Z8U9</accession>
<evidence type="ECO:0000256" key="5">
    <source>
        <dbReference type="ARBA" id="ARBA00022833"/>
    </source>
</evidence>
<dbReference type="AlphaFoldDB" id="A0A8S9Z8U9"/>